<dbReference type="Proteomes" id="UP000297555">
    <property type="component" value="Unassembled WGS sequence"/>
</dbReference>
<comment type="caution">
    <text evidence="2">The sequence shown here is derived from an EMBL/GenBank/DDBJ whole genome shotgun (WGS) entry which is preliminary data.</text>
</comment>
<gene>
    <name evidence="2" type="ORF">E4J90_29315</name>
</gene>
<keyword evidence="1" id="KW-0812">Transmembrane</keyword>
<sequence>MAGQVWTLLCNTPPATDGGNPTDCAWTAVSPDVFQTGGYTKEQYDELFGAIIGLVVIVLIVWLIKKAIEL</sequence>
<keyword evidence="1" id="KW-0472">Membrane</keyword>
<dbReference type="AlphaFoldDB" id="A0A4Y8V5D4"/>
<evidence type="ECO:0000313" key="2">
    <source>
        <dbReference type="EMBL" id="TFH76246.1"/>
    </source>
</evidence>
<organism evidence="2 3">
    <name type="scientific">Pseudomonas kribbensis</name>
    <dbReference type="NCBI Taxonomy" id="1628086"/>
    <lineage>
        <taxon>Bacteria</taxon>
        <taxon>Pseudomonadati</taxon>
        <taxon>Pseudomonadota</taxon>
        <taxon>Gammaproteobacteria</taxon>
        <taxon>Pseudomonadales</taxon>
        <taxon>Pseudomonadaceae</taxon>
        <taxon>Pseudomonas</taxon>
    </lineage>
</organism>
<dbReference type="RefSeq" id="WP_134828700.1">
    <property type="nucleotide sequence ID" value="NZ_SPDQ01000029.1"/>
</dbReference>
<reference evidence="2 3" key="1">
    <citation type="submission" date="2019-03" db="EMBL/GenBank/DDBJ databases">
        <title>Draft genome sequence of humic substances-degrading Pseudomonas kribbensis CHA-19 from forest soil.</title>
        <authorList>
            <person name="Kim D."/>
        </authorList>
    </citation>
    <scope>NUCLEOTIDE SEQUENCE [LARGE SCALE GENOMIC DNA]</scope>
    <source>
        <strain evidence="2 3">CHA-19</strain>
    </source>
</reference>
<proteinExistence type="predicted"/>
<protein>
    <submittedName>
        <fullName evidence="2">Uncharacterized protein</fullName>
    </submittedName>
</protein>
<feature type="transmembrane region" description="Helical" evidence="1">
    <location>
        <begin position="47"/>
        <end position="64"/>
    </location>
</feature>
<keyword evidence="1" id="KW-1133">Transmembrane helix</keyword>
<name>A0A4Y8V5D4_9PSED</name>
<evidence type="ECO:0000313" key="3">
    <source>
        <dbReference type="Proteomes" id="UP000297555"/>
    </source>
</evidence>
<dbReference type="EMBL" id="SPDQ01000029">
    <property type="protein sequence ID" value="TFH76246.1"/>
    <property type="molecule type" value="Genomic_DNA"/>
</dbReference>
<accession>A0A4Y8V5D4</accession>
<evidence type="ECO:0000256" key="1">
    <source>
        <dbReference type="SAM" id="Phobius"/>
    </source>
</evidence>